<proteinExistence type="predicted"/>
<dbReference type="PRINTS" id="PR00419">
    <property type="entry name" value="ADXRDTASE"/>
</dbReference>
<dbReference type="GO" id="GO:0016491">
    <property type="term" value="F:oxidoreductase activity"/>
    <property type="evidence" value="ECO:0007669"/>
    <property type="project" value="InterPro"/>
</dbReference>
<gene>
    <name evidence="3" type="ORF">Y958_03935</name>
</gene>
<dbReference type="SUPFAM" id="SSF51905">
    <property type="entry name" value="FAD/NAD(P)-binding domain"/>
    <property type="match status" value="1"/>
</dbReference>
<dbReference type="Proteomes" id="UP000197153">
    <property type="component" value="Chromosome 1"/>
</dbReference>
<dbReference type="Pfam" id="PF01593">
    <property type="entry name" value="Amino_oxidase"/>
    <property type="match status" value="1"/>
</dbReference>
<protein>
    <submittedName>
        <fullName evidence="3">NAD/FAD-binding protein</fullName>
    </submittedName>
</protein>
<dbReference type="PROSITE" id="PS51257">
    <property type="entry name" value="PROKAR_LIPOPROTEIN"/>
    <property type="match status" value="1"/>
</dbReference>
<dbReference type="PANTHER" id="PTHR42923:SF17">
    <property type="entry name" value="AMINE OXIDASE DOMAIN-CONTAINING PROTEIN"/>
    <property type="match status" value="1"/>
</dbReference>
<dbReference type="EMBL" id="CP022110">
    <property type="protein sequence ID" value="ASG20072.1"/>
    <property type="molecule type" value="Genomic_DNA"/>
</dbReference>
<dbReference type="Gene3D" id="3.50.50.60">
    <property type="entry name" value="FAD/NAD(P)-binding domain"/>
    <property type="match status" value="1"/>
</dbReference>
<dbReference type="InterPro" id="IPR036188">
    <property type="entry name" value="FAD/NAD-bd_sf"/>
</dbReference>
<name>A0A248JMX6_9PROT</name>
<keyword evidence="4" id="KW-1185">Reference proteome</keyword>
<evidence type="ECO:0000256" key="1">
    <source>
        <dbReference type="SAM" id="MobiDB-lite"/>
    </source>
</evidence>
<dbReference type="Gene3D" id="3.40.50.720">
    <property type="entry name" value="NAD(P)-binding Rossmann-like Domain"/>
    <property type="match status" value="1"/>
</dbReference>
<feature type="region of interest" description="Disordered" evidence="1">
    <location>
        <begin position="422"/>
        <end position="445"/>
    </location>
</feature>
<dbReference type="InterPro" id="IPR002937">
    <property type="entry name" value="Amino_oxidase"/>
</dbReference>
<dbReference type="PANTHER" id="PTHR42923">
    <property type="entry name" value="PROTOPORPHYRINOGEN OXIDASE"/>
    <property type="match status" value="1"/>
</dbReference>
<sequence>MKIAVIGAGITGMSCAWLLARQGHDVTLFEQNSYLGGHSNTVDVPGRGAHPMPVDTGFIVYNAATYPNLVALFEHLDVPTQASDMSFAVTLDRGKLEYSGTNLAGMFAQKRNLLSPTYHLMLRDILRFYKTAPALLDQPSAAAMTLGEYLVAQRYGHRFIYDHLLPMGAAIWSSTIGEMLSFPVQSFVRFFCNHGLLKLKERPQWRTVTGGSRAYVTRLTRSLEGRLHTGRAIVALRRSGTAVHIQDSQGWSGSYDHVVLATHADQALALLLDPSEEERRILGAFRYQMNRAVLHRDPLLMPRRAKAWSSWNYSAHSTRDRDAKVSVTYWMNLLQGLDKRVPLFVTLNPITEPRPSLKVREFIYDHPLFDLAAATAQQELGLIQGTRRTWFCGAYCGYGFHEDGLSAGLAVAESLGAQRPWQVTDASPAGRNARPRGSARLAAAG</sequence>
<evidence type="ECO:0000313" key="4">
    <source>
        <dbReference type="Proteomes" id="UP000197153"/>
    </source>
</evidence>
<dbReference type="KEGG" id="nao:Y958_03935"/>
<dbReference type="RefSeq" id="WP_088870983.1">
    <property type="nucleotide sequence ID" value="NZ_CP022110.1"/>
</dbReference>
<dbReference type="InterPro" id="IPR050464">
    <property type="entry name" value="Zeta_carotene_desat/Oxidored"/>
</dbReference>
<accession>A0A248JMX6</accession>
<evidence type="ECO:0000313" key="3">
    <source>
        <dbReference type="EMBL" id="ASG20072.1"/>
    </source>
</evidence>
<reference evidence="3 4" key="1">
    <citation type="submission" date="2017-06" db="EMBL/GenBank/DDBJ databases">
        <title>Complete genome sequence of Nitrospirillum amazonense strain CBAmC, an endophytic nitrogen-fixing and plant growth-promoting bacterium, isolated from sugarcane.</title>
        <authorList>
            <person name="Schwab S."/>
            <person name="dos Santos Teixeira K.R."/>
            <person name="Simoes Araujo J.L."/>
            <person name="Soares Vidal M."/>
            <person name="Borges de Freitas H.R."/>
            <person name="Rivello Crivelaro A.L."/>
            <person name="Bueno de Camargo Nunes A."/>
            <person name="dos Santos C.M."/>
            <person name="Palmeira da Silva Rosa D."/>
            <person name="da Silva Padilha D."/>
            <person name="da Silva E."/>
            <person name="Araujo Terra L."/>
            <person name="Soares Mendes V."/>
            <person name="Farinelli L."/>
            <person name="Magalhaes Cruz L."/>
            <person name="Baldani J.I."/>
        </authorList>
    </citation>
    <scope>NUCLEOTIDE SEQUENCE [LARGE SCALE GENOMIC DNA]</scope>
    <source>
        <strain evidence="3 4">CBAmC</strain>
    </source>
</reference>
<dbReference type="AlphaFoldDB" id="A0A248JMX6"/>
<organism evidence="3 4">
    <name type="scientific">Nitrospirillum viridazoti CBAmc</name>
    <dbReference type="NCBI Taxonomy" id="1441467"/>
    <lineage>
        <taxon>Bacteria</taxon>
        <taxon>Pseudomonadati</taxon>
        <taxon>Pseudomonadota</taxon>
        <taxon>Alphaproteobacteria</taxon>
        <taxon>Rhodospirillales</taxon>
        <taxon>Azospirillaceae</taxon>
        <taxon>Nitrospirillum</taxon>
        <taxon>Nitrospirillum viridazoti</taxon>
    </lineage>
</organism>
<feature type="domain" description="Amine oxidase" evidence="2">
    <location>
        <begin position="10"/>
        <end position="277"/>
    </location>
</feature>
<evidence type="ECO:0000259" key="2">
    <source>
        <dbReference type="Pfam" id="PF01593"/>
    </source>
</evidence>